<sequence>MDDEEVHTGMVVKEEVVSSSPVCVRERSSSSSTDEPSSGGDESYLRAAAAAARKRRGNLPKESVKILKKWLYDHRYNAYPSDEEKLQLSRAANLSVLQVCNWFINARRRILPEIIRREGNDPEKYTITRRAKKLKGVSSRDRVEQEECARPTQNDYTRTRPHWESTELPDHDYDFSMQSRVASWVAEQQRVSAKPPFEAVCPCGCGSETEHNTSFNTNNPAPPPASAPLPTTAPNFITEVTATTNSPIYTDTNSPAYTPNDSPLYPPSTPEHYVPQTEYAPHTFTPAQVTPPPTPPEDDADKFKCLYMLVDAALSQWEKQNASPPPQETIDTTRTYLSL</sequence>
<evidence type="ECO:0000256" key="5">
    <source>
        <dbReference type="ARBA" id="ARBA00023163"/>
    </source>
</evidence>
<dbReference type="FunFam" id="1.10.10.60:FF:000059">
    <property type="entry name" value="TGFB-induced factor homeobox 1"/>
    <property type="match status" value="1"/>
</dbReference>
<organism evidence="11">
    <name type="scientific">Scylla olivacea</name>
    <name type="common">Orange mud crab</name>
    <name type="synonym">Cancer olivacea</name>
    <dbReference type="NCBI Taxonomy" id="85551"/>
    <lineage>
        <taxon>Eukaryota</taxon>
        <taxon>Metazoa</taxon>
        <taxon>Ecdysozoa</taxon>
        <taxon>Arthropoda</taxon>
        <taxon>Crustacea</taxon>
        <taxon>Multicrustacea</taxon>
        <taxon>Malacostraca</taxon>
        <taxon>Eumalacostraca</taxon>
        <taxon>Eucarida</taxon>
        <taxon>Decapoda</taxon>
        <taxon>Pleocyemata</taxon>
        <taxon>Brachyura</taxon>
        <taxon>Eubrachyura</taxon>
        <taxon>Portunoidea</taxon>
        <taxon>Portunidae</taxon>
        <taxon>Portuninae</taxon>
        <taxon>Scylla</taxon>
    </lineage>
</organism>
<dbReference type="PROSITE" id="PS50071">
    <property type="entry name" value="HOMEOBOX_2"/>
    <property type="match status" value="1"/>
</dbReference>
<comment type="subcellular location">
    <subcellularLocation>
        <location evidence="1 8">Nucleus</location>
    </subcellularLocation>
</comment>
<evidence type="ECO:0000256" key="1">
    <source>
        <dbReference type="ARBA" id="ARBA00004123"/>
    </source>
</evidence>
<feature type="domain" description="Homeobox" evidence="10">
    <location>
        <begin position="50"/>
        <end position="113"/>
    </location>
</feature>
<dbReference type="AlphaFoldDB" id="A0A0P4WAA5"/>
<feature type="region of interest" description="Disordered" evidence="9">
    <location>
        <begin position="136"/>
        <end position="170"/>
    </location>
</feature>
<protein>
    <recommendedName>
        <fullName evidence="10">Homeobox domain-containing protein</fullName>
    </recommendedName>
</protein>
<keyword evidence="2" id="KW-0805">Transcription regulation</keyword>
<evidence type="ECO:0000259" key="10">
    <source>
        <dbReference type="PROSITE" id="PS50071"/>
    </source>
</evidence>
<dbReference type="PANTHER" id="PTHR11850">
    <property type="entry name" value="HOMEOBOX PROTEIN TRANSCRIPTION FACTORS"/>
    <property type="match status" value="1"/>
</dbReference>
<evidence type="ECO:0000256" key="2">
    <source>
        <dbReference type="ARBA" id="ARBA00023015"/>
    </source>
</evidence>
<keyword evidence="3 8" id="KW-0238">DNA-binding</keyword>
<evidence type="ECO:0000256" key="4">
    <source>
        <dbReference type="ARBA" id="ARBA00023155"/>
    </source>
</evidence>
<reference evidence="11" key="1">
    <citation type="submission" date="2015-09" db="EMBL/GenBank/DDBJ databases">
        <title>Scylla olivacea transcriptome.</title>
        <authorList>
            <person name="Ikhwanuddin M."/>
        </authorList>
    </citation>
    <scope>NUCLEOTIDE SEQUENCE</scope>
</reference>
<name>A0A0P4WAA5_SCYOL</name>
<keyword evidence="6 8" id="KW-0539">Nucleus</keyword>
<feature type="region of interest" description="Disordered" evidence="9">
    <location>
        <begin position="317"/>
        <end position="339"/>
    </location>
</feature>
<dbReference type="GO" id="GO:0006355">
    <property type="term" value="P:regulation of DNA-templated transcription"/>
    <property type="evidence" value="ECO:0007669"/>
    <property type="project" value="InterPro"/>
</dbReference>
<dbReference type="InterPro" id="IPR008422">
    <property type="entry name" value="KN_HD"/>
</dbReference>
<dbReference type="GO" id="GO:0000987">
    <property type="term" value="F:cis-regulatory region sequence-specific DNA binding"/>
    <property type="evidence" value="ECO:0007669"/>
    <property type="project" value="UniProtKB-ARBA"/>
</dbReference>
<keyword evidence="4 8" id="KW-0371">Homeobox</keyword>
<dbReference type="SMART" id="SM00389">
    <property type="entry name" value="HOX"/>
    <property type="match status" value="1"/>
</dbReference>
<accession>A0A0P4WAA5</accession>
<evidence type="ECO:0000313" key="11">
    <source>
        <dbReference type="EMBL" id="JAI63180.1"/>
    </source>
</evidence>
<feature type="compositionally biased region" description="Basic and acidic residues" evidence="9">
    <location>
        <begin position="138"/>
        <end position="149"/>
    </location>
</feature>
<dbReference type="SUPFAM" id="SSF46689">
    <property type="entry name" value="Homeodomain-like"/>
    <property type="match status" value="1"/>
</dbReference>
<feature type="compositionally biased region" description="Basic and acidic residues" evidence="9">
    <location>
        <begin position="157"/>
        <end position="170"/>
    </location>
</feature>
<keyword evidence="5" id="KW-0804">Transcription</keyword>
<evidence type="ECO:0000256" key="3">
    <source>
        <dbReference type="ARBA" id="ARBA00023125"/>
    </source>
</evidence>
<dbReference type="Gene3D" id="1.10.10.60">
    <property type="entry name" value="Homeodomain-like"/>
    <property type="match status" value="1"/>
</dbReference>
<evidence type="ECO:0000256" key="7">
    <source>
        <dbReference type="ARBA" id="ARBA00038021"/>
    </source>
</evidence>
<dbReference type="Pfam" id="PF05920">
    <property type="entry name" value="Homeobox_KN"/>
    <property type="match status" value="1"/>
</dbReference>
<dbReference type="EMBL" id="GDRN01074739">
    <property type="protein sequence ID" value="JAI63180.1"/>
    <property type="molecule type" value="Transcribed_RNA"/>
</dbReference>
<dbReference type="CDD" id="cd00086">
    <property type="entry name" value="homeodomain"/>
    <property type="match status" value="1"/>
</dbReference>
<dbReference type="InterPro" id="IPR001356">
    <property type="entry name" value="HD"/>
</dbReference>
<feature type="DNA-binding region" description="Homeobox" evidence="8">
    <location>
        <begin position="52"/>
        <end position="114"/>
    </location>
</feature>
<dbReference type="GO" id="GO:0048646">
    <property type="term" value="P:anatomical structure formation involved in morphogenesis"/>
    <property type="evidence" value="ECO:0007669"/>
    <property type="project" value="UniProtKB-ARBA"/>
</dbReference>
<evidence type="ECO:0000256" key="9">
    <source>
        <dbReference type="SAM" id="MobiDB-lite"/>
    </source>
</evidence>
<dbReference type="GO" id="GO:0005634">
    <property type="term" value="C:nucleus"/>
    <property type="evidence" value="ECO:0007669"/>
    <property type="project" value="UniProtKB-SubCell"/>
</dbReference>
<dbReference type="InterPro" id="IPR009057">
    <property type="entry name" value="Homeodomain-like_sf"/>
</dbReference>
<feature type="region of interest" description="Disordered" evidence="9">
    <location>
        <begin position="17"/>
        <end position="49"/>
    </location>
</feature>
<proteinExistence type="inferred from homology"/>
<comment type="similarity">
    <text evidence="7">Belongs to the TALE/TGIF homeobox family.</text>
</comment>
<evidence type="ECO:0000256" key="6">
    <source>
        <dbReference type="ARBA" id="ARBA00023242"/>
    </source>
</evidence>
<dbReference type="GO" id="GO:0001654">
    <property type="term" value="P:eye development"/>
    <property type="evidence" value="ECO:0007669"/>
    <property type="project" value="UniProtKB-ARBA"/>
</dbReference>
<dbReference type="InterPro" id="IPR050224">
    <property type="entry name" value="TALE_homeobox"/>
</dbReference>
<evidence type="ECO:0000256" key="8">
    <source>
        <dbReference type="PROSITE-ProRule" id="PRU00108"/>
    </source>
</evidence>
<feature type="compositionally biased region" description="Polar residues" evidence="9">
    <location>
        <begin position="329"/>
        <end position="339"/>
    </location>
</feature>